<name>A0A9D4LJY5_DREPO</name>
<evidence type="ECO:0000313" key="2">
    <source>
        <dbReference type="Proteomes" id="UP000828390"/>
    </source>
</evidence>
<dbReference type="EMBL" id="JAIWYP010000003">
    <property type="protein sequence ID" value="KAH3858822.1"/>
    <property type="molecule type" value="Genomic_DNA"/>
</dbReference>
<evidence type="ECO:0000313" key="1">
    <source>
        <dbReference type="EMBL" id="KAH3858822.1"/>
    </source>
</evidence>
<sequence length="81" mass="9641">MKLNEQNHEIKKLQTELWKQRREFDKIITANGISVEGSEHHELKDLMASCETEFEKSFPISTSRQRLFWEQQMSFAKTVVL</sequence>
<organism evidence="1 2">
    <name type="scientific">Dreissena polymorpha</name>
    <name type="common">Zebra mussel</name>
    <name type="synonym">Mytilus polymorpha</name>
    <dbReference type="NCBI Taxonomy" id="45954"/>
    <lineage>
        <taxon>Eukaryota</taxon>
        <taxon>Metazoa</taxon>
        <taxon>Spiralia</taxon>
        <taxon>Lophotrochozoa</taxon>
        <taxon>Mollusca</taxon>
        <taxon>Bivalvia</taxon>
        <taxon>Autobranchia</taxon>
        <taxon>Heteroconchia</taxon>
        <taxon>Euheterodonta</taxon>
        <taxon>Imparidentia</taxon>
        <taxon>Neoheterodontei</taxon>
        <taxon>Myida</taxon>
        <taxon>Dreissenoidea</taxon>
        <taxon>Dreissenidae</taxon>
        <taxon>Dreissena</taxon>
    </lineage>
</organism>
<proteinExistence type="predicted"/>
<keyword evidence="2" id="KW-1185">Reference proteome</keyword>
<reference evidence="1" key="2">
    <citation type="submission" date="2020-11" db="EMBL/GenBank/DDBJ databases">
        <authorList>
            <person name="McCartney M.A."/>
            <person name="Auch B."/>
            <person name="Kono T."/>
            <person name="Mallez S."/>
            <person name="Becker A."/>
            <person name="Gohl D.M."/>
            <person name="Silverstein K.A.T."/>
            <person name="Koren S."/>
            <person name="Bechman K.B."/>
            <person name="Herman A."/>
            <person name="Abrahante J.E."/>
            <person name="Garbe J."/>
        </authorList>
    </citation>
    <scope>NUCLEOTIDE SEQUENCE</scope>
    <source>
        <strain evidence="1">Duluth1</strain>
        <tissue evidence="1">Whole animal</tissue>
    </source>
</reference>
<gene>
    <name evidence="1" type="ORF">DPMN_101462</name>
</gene>
<reference evidence="1" key="1">
    <citation type="journal article" date="2019" name="bioRxiv">
        <title>The Genome of the Zebra Mussel, Dreissena polymorpha: A Resource for Invasive Species Research.</title>
        <authorList>
            <person name="McCartney M.A."/>
            <person name="Auch B."/>
            <person name="Kono T."/>
            <person name="Mallez S."/>
            <person name="Zhang Y."/>
            <person name="Obille A."/>
            <person name="Becker A."/>
            <person name="Abrahante J.E."/>
            <person name="Garbe J."/>
            <person name="Badalamenti J.P."/>
            <person name="Herman A."/>
            <person name="Mangelson H."/>
            <person name="Liachko I."/>
            <person name="Sullivan S."/>
            <person name="Sone E.D."/>
            <person name="Koren S."/>
            <person name="Silverstein K.A.T."/>
            <person name="Beckman K.B."/>
            <person name="Gohl D.M."/>
        </authorList>
    </citation>
    <scope>NUCLEOTIDE SEQUENCE</scope>
    <source>
        <strain evidence="1">Duluth1</strain>
        <tissue evidence="1">Whole animal</tissue>
    </source>
</reference>
<accession>A0A9D4LJY5</accession>
<dbReference type="Proteomes" id="UP000828390">
    <property type="component" value="Unassembled WGS sequence"/>
</dbReference>
<dbReference type="AlphaFoldDB" id="A0A9D4LJY5"/>
<protein>
    <submittedName>
        <fullName evidence="1">Uncharacterized protein</fullName>
    </submittedName>
</protein>
<comment type="caution">
    <text evidence="1">The sequence shown here is derived from an EMBL/GenBank/DDBJ whole genome shotgun (WGS) entry which is preliminary data.</text>
</comment>